<evidence type="ECO:0000313" key="3">
    <source>
        <dbReference type="Proteomes" id="UP000199058"/>
    </source>
</evidence>
<reference evidence="2 3" key="1">
    <citation type="submission" date="2016-10" db="EMBL/GenBank/DDBJ databases">
        <authorList>
            <person name="de Groot N.N."/>
        </authorList>
    </citation>
    <scope>NUCLEOTIDE SEQUENCE [LARGE SCALE GENOMIC DNA]</scope>
    <source>
        <strain evidence="2 3">DSM 18438</strain>
    </source>
</reference>
<dbReference type="OrthoDB" id="9799330at2"/>
<dbReference type="InterPro" id="IPR027417">
    <property type="entry name" value="P-loop_NTPase"/>
</dbReference>
<keyword evidence="3" id="KW-1185">Reference proteome</keyword>
<dbReference type="RefSeq" id="WP_091960392.1">
    <property type="nucleotide sequence ID" value="NZ_FOLH01000002.1"/>
</dbReference>
<name>A0A1I1FNH5_9GAMM</name>
<evidence type="ECO:0000313" key="2">
    <source>
        <dbReference type="EMBL" id="SFC00546.1"/>
    </source>
</evidence>
<dbReference type="Proteomes" id="UP000199058">
    <property type="component" value="Unassembled WGS sequence"/>
</dbReference>
<sequence length="253" mass="27760">MLEQLAYPVLAISNRKGGTGKTTTAVNLAVEFAARQFRVLLVDTDSQGHCALGLGIRWRSGMPSVHDLFKDQPPEWSECVLKTQVPGLDLIPANTRFEGLWGSEDTGILKRSLEEARSYYDLILLDTPPSVDLVLINALTAASGVLIPAVPHHLGAEGVRQLTQLFYRVASRDNPGLKLLGIVPVMADPQVPGHQAVVRELQQAFGPGRMLRGIRRDQRLAEAFAAGQAIRDYAPRSRGAMDYFLLTEQLLKI</sequence>
<dbReference type="EMBL" id="FOLH01000002">
    <property type="protein sequence ID" value="SFC00546.1"/>
    <property type="molecule type" value="Genomic_DNA"/>
</dbReference>
<proteinExistence type="predicted"/>
<organism evidence="2 3">
    <name type="scientific">Marinospirillum celere</name>
    <dbReference type="NCBI Taxonomy" id="1122252"/>
    <lineage>
        <taxon>Bacteria</taxon>
        <taxon>Pseudomonadati</taxon>
        <taxon>Pseudomonadota</taxon>
        <taxon>Gammaproteobacteria</taxon>
        <taxon>Oceanospirillales</taxon>
        <taxon>Oceanospirillaceae</taxon>
        <taxon>Marinospirillum</taxon>
    </lineage>
</organism>
<feature type="domain" description="AAA" evidence="1">
    <location>
        <begin position="9"/>
        <end position="178"/>
    </location>
</feature>
<gene>
    <name evidence="2" type="ORF">SAMN05660443_1104</name>
</gene>
<accession>A0A1I1FNH5</accession>
<protein>
    <submittedName>
        <fullName evidence="2">Chromosome partitioning protein</fullName>
    </submittedName>
</protein>
<dbReference type="Gene3D" id="3.40.50.300">
    <property type="entry name" value="P-loop containing nucleotide triphosphate hydrolases"/>
    <property type="match status" value="1"/>
</dbReference>
<dbReference type="Pfam" id="PF13614">
    <property type="entry name" value="AAA_31"/>
    <property type="match status" value="1"/>
</dbReference>
<dbReference type="InterPro" id="IPR025669">
    <property type="entry name" value="AAA_dom"/>
</dbReference>
<dbReference type="InterPro" id="IPR050678">
    <property type="entry name" value="DNA_Partitioning_ATPase"/>
</dbReference>
<dbReference type="STRING" id="1122252.SAMN05660443_1104"/>
<dbReference type="PIRSF" id="PIRSF009320">
    <property type="entry name" value="Nuc_binding_HP_1000"/>
    <property type="match status" value="1"/>
</dbReference>
<dbReference type="CDD" id="cd02042">
    <property type="entry name" value="ParAB_family"/>
    <property type="match status" value="1"/>
</dbReference>
<dbReference type="PANTHER" id="PTHR13696:SF52">
    <property type="entry name" value="PARA FAMILY PROTEIN CT_582"/>
    <property type="match status" value="1"/>
</dbReference>
<dbReference type="AlphaFoldDB" id="A0A1I1FNH5"/>
<evidence type="ECO:0000259" key="1">
    <source>
        <dbReference type="Pfam" id="PF13614"/>
    </source>
</evidence>
<dbReference type="SUPFAM" id="SSF52540">
    <property type="entry name" value="P-loop containing nucleoside triphosphate hydrolases"/>
    <property type="match status" value="1"/>
</dbReference>
<dbReference type="PANTHER" id="PTHR13696">
    <property type="entry name" value="P-LOOP CONTAINING NUCLEOSIDE TRIPHOSPHATE HYDROLASE"/>
    <property type="match status" value="1"/>
</dbReference>